<evidence type="ECO:0000259" key="2">
    <source>
        <dbReference type="Pfam" id="PF12697"/>
    </source>
</evidence>
<dbReference type="PANTHER" id="PTHR43139">
    <property type="entry name" value="SI:DKEY-122A22.2"/>
    <property type="match status" value="1"/>
</dbReference>
<reference evidence="3" key="1">
    <citation type="journal article" date="2014" name="Nat. Commun.">
        <title>The tobacco genome sequence and its comparison with those of tomato and potato.</title>
        <authorList>
            <person name="Sierro N."/>
            <person name="Battey J.N."/>
            <person name="Ouadi S."/>
            <person name="Bakaher N."/>
            <person name="Bovet L."/>
            <person name="Willig A."/>
            <person name="Goepfert S."/>
            <person name="Peitsch M.C."/>
            <person name="Ivanov N.V."/>
        </authorList>
    </citation>
    <scope>NUCLEOTIDE SEQUENCE [LARGE SCALE GENOMIC DNA]</scope>
</reference>
<dbReference type="OMA" id="CRISIHK"/>
<keyword evidence="3" id="KW-1185">Reference proteome</keyword>
<keyword evidence="1" id="KW-0812">Transmembrane</keyword>
<sequence length="351" mass="40769">MEILRLCFYNLLSFYLSVFATILRWILSPLPSIKRFPIFVPFIDAYISLLFRFSNLSSCTLDLDEHTTIHFWAPNHRHFNKPNLVLIHGYGGDAKWQFMYQVQSLARSFNLYIPDLLFFGKSYTTRPERTEEFQAKCVVEGLKGLGVKKCSMFSISYGGFVGYKMAEMYPEMVEKVVILSSGVGCTKEQKEEQLKKIGRDPVELLIPAKPEDLHVLVNMSIYKYNPFKWAPDAFLQEFIDLMCRSYLKEKQELVYHLLSDHTDCMLPILTQETMLIWGDKDRVFPLMFGQQLQRHLGPRAKLEIIKNTGHAANIESPDSVNALIKTFILQRNQEEEHVKFTHQNMDINGCI</sequence>
<dbReference type="Pfam" id="PF12697">
    <property type="entry name" value="Abhydrolase_6"/>
    <property type="match status" value="1"/>
</dbReference>
<dbReference type="InterPro" id="IPR029058">
    <property type="entry name" value="AB_hydrolase_fold"/>
</dbReference>
<accession>A0A1S3Z8Z6</accession>
<gene>
    <name evidence="4" type="primary">LOC107784277</name>
</gene>
<dbReference type="STRING" id="4097.A0A1S3Z8Z6"/>
<name>A0A1S3Z8Z6_TOBAC</name>
<evidence type="ECO:0000313" key="3">
    <source>
        <dbReference type="Proteomes" id="UP000790787"/>
    </source>
</evidence>
<dbReference type="PaxDb" id="4097-A0A1S3Z8Z6"/>
<protein>
    <submittedName>
        <fullName evidence="4">2-hydroxy-6-oxononadienedioate/2-hydroxy-6- oxononatrienedioate hydrolase-like</fullName>
    </submittedName>
    <submittedName>
        <fullName evidence="4">Uncharacterized protein LOC107784277</fullName>
    </submittedName>
</protein>
<dbReference type="Proteomes" id="UP000790787">
    <property type="component" value="Chromosome 4"/>
</dbReference>
<evidence type="ECO:0000256" key="1">
    <source>
        <dbReference type="SAM" id="Phobius"/>
    </source>
</evidence>
<dbReference type="GO" id="GO:0016787">
    <property type="term" value="F:hydrolase activity"/>
    <property type="evidence" value="ECO:0007669"/>
    <property type="project" value="UniProtKB-ARBA"/>
</dbReference>
<dbReference type="GeneID" id="107784277"/>
<feature type="domain" description="AB hydrolase-1" evidence="2">
    <location>
        <begin position="84"/>
        <end position="322"/>
    </location>
</feature>
<proteinExistence type="predicted"/>
<evidence type="ECO:0000313" key="4">
    <source>
        <dbReference type="RefSeq" id="XP_016460868.1"/>
    </source>
</evidence>
<reference evidence="4" key="2">
    <citation type="submission" date="2025-08" db="UniProtKB">
        <authorList>
            <consortium name="RefSeq"/>
        </authorList>
    </citation>
    <scope>IDENTIFICATION</scope>
    <source>
        <tissue evidence="4">Leaf</tissue>
    </source>
</reference>
<dbReference type="InterPro" id="IPR052370">
    <property type="entry name" value="Meta-cleavage_hydrolase"/>
</dbReference>
<feature type="transmembrane region" description="Helical" evidence="1">
    <location>
        <begin position="7"/>
        <end position="27"/>
    </location>
</feature>
<dbReference type="RefSeq" id="XP_016460868.1">
    <property type="nucleotide sequence ID" value="XM_016605382.1"/>
</dbReference>
<keyword evidence="1" id="KW-0472">Membrane</keyword>
<dbReference type="AlphaFoldDB" id="A0A1S3Z8Z6"/>
<keyword evidence="1" id="KW-1133">Transmembrane helix</keyword>
<dbReference type="PRINTS" id="PR00111">
    <property type="entry name" value="ABHYDROLASE"/>
</dbReference>
<dbReference type="OrthoDB" id="6431331at2759"/>
<dbReference type="InterPro" id="IPR000073">
    <property type="entry name" value="AB_hydrolase_1"/>
</dbReference>
<dbReference type="KEGG" id="nta:107784277"/>
<dbReference type="SMR" id="A0A1S3Z8Z6"/>
<dbReference type="PANTHER" id="PTHR43139:SF37">
    <property type="entry name" value="ALPHA_BETA-HYDROLASES SUPERFAMILY PROTEIN"/>
    <property type="match status" value="1"/>
</dbReference>
<dbReference type="RefSeq" id="XP_016460868.1">
    <property type="nucleotide sequence ID" value="XM_016605382.2"/>
</dbReference>
<dbReference type="Gene3D" id="3.40.50.1820">
    <property type="entry name" value="alpha/beta hydrolase"/>
    <property type="match status" value="1"/>
</dbReference>
<dbReference type="SUPFAM" id="SSF53474">
    <property type="entry name" value="alpha/beta-Hydrolases"/>
    <property type="match status" value="1"/>
</dbReference>
<organism evidence="3 4">
    <name type="scientific">Nicotiana tabacum</name>
    <name type="common">Common tobacco</name>
    <dbReference type="NCBI Taxonomy" id="4097"/>
    <lineage>
        <taxon>Eukaryota</taxon>
        <taxon>Viridiplantae</taxon>
        <taxon>Streptophyta</taxon>
        <taxon>Embryophyta</taxon>
        <taxon>Tracheophyta</taxon>
        <taxon>Spermatophyta</taxon>
        <taxon>Magnoliopsida</taxon>
        <taxon>eudicotyledons</taxon>
        <taxon>Gunneridae</taxon>
        <taxon>Pentapetalae</taxon>
        <taxon>asterids</taxon>
        <taxon>lamiids</taxon>
        <taxon>Solanales</taxon>
        <taxon>Solanaceae</taxon>
        <taxon>Nicotianoideae</taxon>
        <taxon>Nicotianeae</taxon>
        <taxon>Nicotiana</taxon>
    </lineage>
</organism>